<feature type="coiled-coil region" evidence="1">
    <location>
        <begin position="117"/>
        <end position="174"/>
    </location>
</feature>
<dbReference type="Proteomes" id="UP001158576">
    <property type="component" value="Chromosome 1"/>
</dbReference>
<sequence length="185" mass="21431">MDDDEPVDRTFQNSKALITFGVWLVLMAIGIAVWRWKKKKPSKRDERMKKYQRLNDVEAPHTSAKNYSDTTDTSQLNKFKEGIRAQFRYLSSDSHETNLASDIASSLSVETLYSNTYQEVMNDLIKLDEDSKQIEKKIDDASQSESDKEFVRRLKNLQKDFSSVKETLQSLTADEEIYIQPENCS</sequence>
<keyword evidence="4" id="KW-1185">Reference proteome</keyword>
<protein>
    <submittedName>
        <fullName evidence="3">Oidioi.mRNA.OKI2018_I69.chr1.g2553.t1.cds</fullName>
    </submittedName>
</protein>
<organism evidence="3 4">
    <name type="scientific">Oikopleura dioica</name>
    <name type="common">Tunicate</name>
    <dbReference type="NCBI Taxonomy" id="34765"/>
    <lineage>
        <taxon>Eukaryota</taxon>
        <taxon>Metazoa</taxon>
        <taxon>Chordata</taxon>
        <taxon>Tunicata</taxon>
        <taxon>Appendicularia</taxon>
        <taxon>Copelata</taxon>
        <taxon>Oikopleuridae</taxon>
        <taxon>Oikopleura</taxon>
    </lineage>
</organism>
<keyword evidence="1" id="KW-0175">Coiled coil</keyword>
<keyword evidence="2" id="KW-0472">Membrane</keyword>
<keyword evidence="2" id="KW-1133">Transmembrane helix</keyword>
<evidence type="ECO:0000313" key="4">
    <source>
        <dbReference type="Proteomes" id="UP001158576"/>
    </source>
</evidence>
<evidence type="ECO:0000256" key="1">
    <source>
        <dbReference type="SAM" id="Coils"/>
    </source>
</evidence>
<gene>
    <name evidence="3" type="ORF">OKIOD_LOCUS11318</name>
</gene>
<proteinExistence type="predicted"/>
<accession>A0ABN7T0L5</accession>
<evidence type="ECO:0000256" key="2">
    <source>
        <dbReference type="SAM" id="Phobius"/>
    </source>
</evidence>
<keyword evidence="2" id="KW-0812">Transmembrane</keyword>
<evidence type="ECO:0000313" key="3">
    <source>
        <dbReference type="EMBL" id="CAG5105902.1"/>
    </source>
</evidence>
<reference evidence="3 4" key="1">
    <citation type="submission" date="2021-04" db="EMBL/GenBank/DDBJ databases">
        <authorList>
            <person name="Bliznina A."/>
        </authorList>
    </citation>
    <scope>NUCLEOTIDE SEQUENCE [LARGE SCALE GENOMIC DNA]</scope>
</reference>
<feature type="transmembrane region" description="Helical" evidence="2">
    <location>
        <begin position="16"/>
        <end position="34"/>
    </location>
</feature>
<name>A0ABN7T0L5_OIKDI</name>
<dbReference type="EMBL" id="OU015566">
    <property type="protein sequence ID" value="CAG5105902.1"/>
    <property type="molecule type" value="Genomic_DNA"/>
</dbReference>